<reference evidence="1" key="1">
    <citation type="submission" date="2023-10" db="EMBL/GenBank/DDBJ databases">
        <title>Genome assembly of Pristionchus species.</title>
        <authorList>
            <person name="Yoshida K."/>
            <person name="Sommer R.J."/>
        </authorList>
    </citation>
    <scope>NUCLEOTIDE SEQUENCE</scope>
    <source>
        <strain evidence="1">RS5133</strain>
    </source>
</reference>
<feature type="non-terminal residue" evidence="1">
    <location>
        <position position="1"/>
    </location>
</feature>
<name>A0AAV5UZF8_9BILA</name>
<gene>
    <name evidence="1" type="ORF">PFISCL1PPCAC_3465</name>
</gene>
<dbReference type="EMBL" id="BTSY01000001">
    <property type="protein sequence ID" value="GMT12168.1"/>
    <property type="molecule type" value="Genomic_DNA"/>
</dbReference>
<proteinExistence type="predicted"/>
<evidence type="ECO:0000313" key="2">
    <source>
        <dbReference type="Proteomes" id="UP001432322"/>
    </source>
</evidence>
<keyword evidence="2" id="KW-1185">Reference proteome</keyword>
<feature type="non-terminal residue" evidence="1">
    <location>
        <position position="163"/>
    </location>
</feature>
<dbReference type="Proteomes" id="UP001432322">
    <property type="component" value="Unassembled WGS sequence"/>
</dbReference>
<dbReference type="AlphaFoldDB" id="A0AAV5UZF8"/>
<evidence type="ECO:0000313" key="1">
    <source>
        <dbReference type="EMBL" id="GMT12168.1"/>
    </source>
</evidence>
<accession>A0AAV5UZF8</accession>
<sequence length="163" mass="19019">ARWLRELSEQLFFRRLMADQLLIICTASEPVKESVLESVTSQFDFRVFYLEFYSRNYQSVLNFALRSKKCIDRFTISSTSFSPDPHDIIQLPRMSHLCVKGMTPGFSDHQAIEIARKEHTASLIWSDLSHTTTLRRLIQKCPLLFQSPTFIVFSLPLVCVRRE</sequence>
<protein>
    <submittedName>
        <fullName evidence="1">Uncharacterized protein</fullName>
    </submittedName>
</protein>
<comment type="caution">
    <text evidence="1">The sequence shown here is derived from an EMBL/GenBank/DDBJ whole genome shotgun (WGS) entry which is preliminary data.</text>
</comment>
<organism evidence="1 2">
    <name type="scientific">Pristionchus fissidentatus</name>
    <dbReference type="NCBI Taxonomy" id="1538716"/>
    <lineage>
        <taxon>Eukaryota</taxon>
        <taxon>Metazoa</taxon>
        <taxon>Ecdysozoa</taxon>
        <taxon>Nematoda</taxon>
        <taxon>Chromadorea</taxon>
        <taxon>Rhabditida</taxon>
        <taxon>Rhabditina</taxon>
        <taxon>Diplogasteromorpha</taxon>
        <taxon>Diplogasteroidea</taxon>
        <taxon>Neodiplogasteridae</taxon>
        <taxon>Pristionchus</taxon>
    </lineage>
</organism>